<sequence length="108" mass="12055">MVARMRKSWSFRASRSCRSSEREDRMIIQSALATPDLSLLRIQLVTGTPVIAMIIDSRFCKRRGWGDEATEAIASTACQICTPRAGRIRSGISWTGDELFSAMKTTLL</sequence>
<name>A0A8X6NJ50_NEPPI</name>
<proteinExistence type="predicted"/>
<gene>
    <name evidence="1" type="ORF">NPIL_535941</name>
</gene>
<keyword evidence="2" id="KW-1185">Reference proteome</keyword>
<protein>
    <submittedName>
        <fullName evidence="1">Uncharacterized protein</fullName>
    </submittedName>
</protein>
<organism evidence="1 2">
    <name type="scientific">Nephila pilipes</name>
    <name type="common">Giant wood spider</name>
    <name type="synonym">Nephila maculata</name>
    <dbReference type="NCBI Taxonomy" id="299642"/>
    <lineage>
        <taxon>Eukaryota</taxon>
        <taxon>Metazoa</taxon>
        <taxon>Ecdysozoa</taxon>
        <taxon>Arthropoda</taxon>
        <taxon>Chelicerata</taxon>
        <taxon>Arachnida</taxon>
        <taxon>Araneae</taxon>
        <taxon>Araneomorphae</taxon>
        <taxon>Entelegynae</taxon>
        <taxon>Araneoidea</taxon>
        <taxon>Nephilidae</taxon>
        <taxon>Nephila</taxon>
    </lineage>
</organism>
<reference evidence="1" key="1">
    <citation type="submission" date="2020-08" db="EMBL/GenBank/DDBJ databases">
        <title>Multicomponent nature underlies the extraordinary mechanical properties of spider dragline silk.</title>
        <authorList>
            <person name="Kono N."/>
            <person name="Nakamura H."/>
            <person name="Mori M."/>
            <person name="Yoshida Y."/>
            <person name="Ohtoshi R."/>
            <person name="Malay A.D."/>
            <person name="Moran D.A.P."/>
            <person name="Tomita M."/>
            <person name="Numata K."/>
            <person name="Arakawa K."/>
        </authorList>
    </citation>
    <scope>NUCLEOTIDE SEQUENCE</scope>
</reference>
<evidence type="ECO:0000313" key="1">
    <source>
        <dbReference type="EMBL" id="GFT17313.1"/>
    </source>
</evidence>
<dbReference type="Proteomes" id="UP000887013">
    <property type="component" value="Unassembled WGS sequence"/>
</dbReference>
<dbReference type="AlphaFoldDB" id="A0A8X6NJ50"/>
<dbReference type="EMBL" id="BMAW01104991">
    <property type="protein sequence ID" value="GFT17313.1"/>
    <property type="molecule type" value="Genomic_DNA"/>
</dbReference>
<comment type="caution">
    <text evidence="1">The sequence shown here is derived from an EMBL/GenBank/DDBJ whole genome shotgun (WGS) entry which is preliminary data.</text>
</comment>
<accession>A0A8X6NJ50</accession>
<evidence type="ECO:0000313" key="2">
    <source>
        <dbReference type="Proteomes" id="UP000887013"/>
    </source>
</evidence>